<dbReference type="SUPFAM" id="SSF63520">
    <property type="entry name" value="PTS-regulatory domain, PRD"/>
    <property type="match status" value="2"/>
</dbReference>
<reference evidence="3 4" key="1">
    <citation type="journal article" date="2016" name="Front. Microbiol.">
        <title>Comprehensive Phylogenetic Analysis of Bovine Non-aureus Staphylococci Species Based on Whole-Genome Sequencing.</title>
        <authorList>
            <person name="Naushad S."/>
            <person name="Barkema H.W."/>
            <person name="Luby C."/>
            <person name="Condas L.A."/>
            <person name="Nobrega D.B."/>
            <person name="Carson D.A."/>
            <person name="De Buck J."/>
        </authorList>
    </citation>
    <scope>NUCLEOTIDE SEQUENCE [LARGE SCALE GENOMIC DNA]</scope>
    <source>
        <strain evidence="3 4">SNUC 1231</strain>
    </source>
</reference>
<dbReference type="Pfam" id="PF00874">
    <property type="entry name" value="PRD"/>
    <property type="match status" value="2"/>
</dbReference>
<dbReference type="InterPro" id="IPR011608">
    <property type="entry name" value="PRD"/>
</dbReference>
<dbReference type="Proteomes" id="UP000241960">
    <property type="component" value="Unassembled WGS sequence"/>
</dbReference>
<dbReference type="InterPro" id="IPR004341">
    <property type="entry name" value="CAT_RNA-bd_dom"/>
</dbReference>
<dbReference type="Gene3D" id="2.30.24.10">
    <property type="entry name" value="CAT RNA-binding domain"/>
    <property type="match status" value="1"/>
</dbReference>
<gene>
    <name evidence="3" type="ORF">BU058_08535</name>
</gene>
<dbReference type="Pfam" id="PF03123">
    <property type="entry name" value="CAT_RBD"/>
    <property type="match status" value="1"/>
</dbReference>
<organism evidence="3 4">
    <name type="scientific">Staphylococcus succinus</name>
    <dbReference type="NCBI Taxonomy" id="61015"/>
    <lineage>
        <taxon>Bacteria</taxon>
        <taxon>Bacillati</taxon>
        <taxon>Bacillota</taxon>
        <taxon>Bacilli</taxon>
        <taxon>Bacillales</taxon>
        <taxon>Staphylococcaceae</taxon>
        <taxon>Staphylococcus</taxon>
    </lineage>
</organism>
<sequence>MKINKIINNNVISVNQNDQERVVMGKGIGFQKQEGDIVEESKIDKIFDLSNQEISERFKTLLIEVPIEVVQAVEKIIEVTKKEYHKKLSDTIYVALTDHINFAIERQQTGMAIKNGLLWEIKKFYPTEYEIGIRALGWIEESVGIKLPVDEAAFIAIHLLNAEHNNLADYNQVTEMVQNILSLVKYHFRLEFDEESLTYFRFVTHLKFLAQRIYAKQPLNTSEVELYDIVKEKYQGAFKCVKKIETFLQKKYQYEMTHDEALYLTIHVQRLISRNESVDNL</sequence>
<feature type="domain" description="PRD" evidence="2">
    <location>
        <begin position="170"/>
        <end position="278"/>
    </location>
</feature>
<dbReference type="InterPro" id="IPR036650">
    <property type="entry name" value="CAT_RNA-bd_dom_sf"/>
</dbReference>
<name>A0A9Q6HNB2_9STAP</name>
<protein>
    <submittedName>
        <fullName evidence="3">PRD domain-containing protein</fullName>
    </submittedName>
</protein>
<evidence type="ECO:0000259" key="2">
    <source>
        <dbReference type="PROSITE" id="PS51372"/>
    </source>
</evidence>
<evidence type="ECO:0000313" key="4">
    <source>
        <dbReference type="Proteomes" id="UP000241960"/>
    </source>
</evidence>
<dbReference type="NCBIfam" id="NF046042">
    <property type="entry name" value="LicT"/>
    <property type="match status" value="1"/>
</dbReference>
<dbReference type="PANTHER" id="PTHR30185">
    <property type="entry name" value="CRYPTIC BETA-GLUCOSIDE BGL OPERON ANTITERMINATOR"/>
    <property type="match status" value="1"/>
</dbReference>
<evidence type="ECO:0000313" key="3">
    <source>
        <dbReference type="EMBL" id="PTI75150.1"/>
    </source>
</evidence>
<keyword evidence="1" id="KW-0677">Repeat</keyword>
<dbReference type="Gene3D" id="1.10.1790.10">
    <property type="entry name" value="PRD domain"/>
    <property type="match status" value="2"/>
</dbReference>
<accession>A0A9Q6HNB2</accession>
<dbReference type="SUPFAM" id="SSF50151">
    <property type="entry name" value="SacY-like RNA-binding domain"/>
    <property type="match status" value="1"/>
</dbReference>
<dbReference type="AlphaFoldDB" id="A0A9Q6HNB2"/>
<dbReference type="PROSITE" id="PS51372">
    <property type="entry name" value="PRD_2"/>
    <property type="match status" value="2"/>
</dbReference>
<dbReference type="SMART" id="SM01061">
    <property type="entry name" value="CAT_RBD"/>
    <property type="match status" value="1"/>
</dbReference>
<comment type="caution">
    <text evidence="3">The sequence shown here is derived from an EMBL/GenBank/DDBJ whole genome shotgun (WGS) entry which is preliminary data.</text>
</comment>
<dbReference type="InterPro" id="IPR050661">
    <property type="entry name" value="BglG_antiterminators"/>
</dbReference>
<dbReference type="GO" id="GO:0006355">
    <property type="term" value="P:regulation of DNA-templated transcription"/>
    <property type="evidence" value="ECO:0007669"/>
    <property type="project" value="InterPro"/>
</dbReference>
<dbReference type="EMBL" id="PZFQ01000026">
    <property type="protein sequence ID" value="PTI75150.1"/>
    <property type="molecule type" value="Genomic_DNA"/>
</dbReference>
<dbReference type="GO" id="GO:0003723">
    <property type="term" value="F:RNA binding"/>
    <property type="evidence" value="ECO:0007669"/>
    <property type="project" value="InterPro"/>
</dbReference>
<proteinExistence type="predicted"/>
<feature type="domain" description="PRD" evidence="2">
    <location>
        <begin position="64"/>
        <end position="169"/>
    </location>
</feature>
<dbReference type="RefSeq" id="WP_073505291.1">
    <property type="nucleotide sequence ID" value="NZ_CP018199.1"/>
</dbReference>
<evidence type="ECO:0000256" key="1">
    <source>
        <dbReference type="ARBA" id="ARBA00022737"/>
    </source>
</evidence>
<dbReference type="PANTHER" id="PTHR30185:SF15">
    <property type="entry name" value="CRYPTIC BETA-GLUCOSIDE BGL OPERON ANTITERMINATOR"/>
    <property type="match status" value="1"/>
</dbReference>
<dbReference type="InterPro" id="IPR036634">
    <property type="entry name" value="PRD_sf"/>
</dbReference>